<accession>A0ABY5ZU17</accession>
<keyword evidence="2" id="KW-1185">Reference proteome</keyword>
<dbReference type="Proteomes" id="UP001060414">
    <property type="component" value="Chromosome"/>
</dbReference>
<dbReference type="RefSeq" id="WP_260749527.1">
    <property type="nucleotide sequence ID" value="NZ_CP092109.1"/>
</dbReference>
<evidence type="ECO:0000313" key="2">
    <source>
        <dbReference type="Proteomes" id="UP001060414"/>
    </source>
</evidence>
<proteinExistence type="predicted"/>
<protein>
    <recommendedName>
        <fullName evidence="3">DUF4166 domain-containing protein</fullName>
    </recommendedName>
</protein>
<evidence type="ECO:0000313" key="1">
    <source>
        <dbReference type="EMBL" id="UWZ81154.1"/>
    </source>
</evidence>
<gene>
    <name evidence="1" type="ORF">L9S41_07090</name>
</gene>
<evidence type="ECO:0008006" key="3">
    <source>
        <dbReference type="Google" id="ProtNLM"/>
    </source>
</evidence>
<organism evidence="1 2">
    <name type="scientific">Geoalkalibacter halelectricus</name>
    <dbReference type="NCBI Taxonomy" id="2847045"/>
    <lineage>
        <taxon>Bacteria</taxon>
        <taxon>Pseudomonadati</taxon>
        <taxon>Thermodesulfobacteriota</taxon>
        <taxon>Desulfuromonadia</taxon>
        <taxon>Desulfuromonadales</taxon>
        <taxon>Geoalkalibacteraceae</taxon>
        <taxon>Geoalkalibacter</taxon>
    </lineage>
</organism>
<sequence length="159" mass="17819">MVDLGMGLILEAAEGAWLEWLVLGLLAWFVLCHGVARFGGWTKLSGPYSLLGGFSGRRLFLQTILLERGVRYGNTMTLGVSHQGLYLAPLFVLRPGHPPLLIPWEEISVEDKKGFFGHTLEMRFSRVPGVTLTLGYATGKQLAEWAGEYWPGQRWEWSL</sequence>
<reference evidence="1" key="1">
    <citation type="journal article" date="2022" name="Environ. Microbiol.">
        <title>Geoalkalibacter halelectricus SAP #1 sp. nov. possessing extracellular electron transfer and mineral#reducing capabilities from a haloalkaline environment.</title>
        <authorList>
            <person name="Yadav S."/>
            <person name="Singh R."/>
            <person name="Sundharam S.S."/>
            <person name="Chaudhary S."/>
            <person name="Krishnamurthi S."/>
            <person name="Patil S.A."/>
        </authorList>
    </citation>
    <scope>NUCLEOTIDE SEQUENCE</scope>
    <source>
        <strain evidence="1">SAP-1</strain>
    </source>
</reference>
<name>A0ABY5ZU17_9BACT</name>
<dbReference type="EMBL" id="CP092109">
    <property type="protein sequence ID" value="UWZ81154.1"/>
    <property type="molecule type" value="Genomic_DNA"/>
</dbReference>